<reference evidence="1 2" key="1">
    <citation type="submission" date="2012-05" db="EMBL/GenBank/DDBJ databases">
        <title>Finished chromosome of genome of Chamaesiphon sp. PCC 6605.</title>
        <authorList>
            <consortium name="US DOE Joint Genome Institute"/>
            <person name="Gugger M."/>
            <person name="Coursin T."/>
            <person name="Rippka R."/>
            <person name="Tandeau De Marsac N."/>
            <person name="Huntemann M."/>
            <person name="Wei C.-L."/>
            <person name="Han J."/>
            <person name="Detter J.C."/>
            <person name="Han C."/>
            <person name="Tapia R."/>
            <person name="Chen A."/>
            <person name="Kyrpides N."/>
            <person name="Mavromatis K."/>
            <person name="Markowitz V."/>
            <person name="Szeto E."/>
            <person name="Ivanova N."/>
            <person name="Pagani I."/>
            <person name="Pati A."/>
            <person name="Goodwin L."/>
            <person name="Nordberg H.P."/>
            <person name="Cantor M.N."/>
            <person name="Hua S.X."/>
            <person name="Woyke T."/>
            <person name="Kerfeld C.A."/>
        </authorList>
    </citation>
    <scope>NUCLEOTIDE SEQUENCE [LARGE SCALE GENOMIC DNA]</scope>
    <source>
        <strain evidence="2">ATCC 27169 / PCC 6605</strain>
    </source>
</reference>
<dbReference type="AlphaFoldDB" id="K9UGT7"/>
<evidence type="ECO:0000313" key="1">
    <source>
        <dbReference type="EMBL" id="AFY93853.1"/>
    </source>
</evidence>
<gene>
    <name evidence="1" type="ORF">Cha6605_2817</name>
</gene>
<organism evidence="1 2">
    <name type="scientific">Chamaesiphon minutus (strain ATCC 27169 / PCC 6605)</name>
    <dbReference type="NCBI Taxonomy" id="1173020"/>
    <lineage>
        <taxon>Bacteria</taxon>
        <taxon>Bacillati</taxon>
        <taxon>Cyanobacteriota</taxon>
        <taxon>Cyanophyceae</taxon>
        <taxon>Gomontiellales</taxon>
        <taxon>Chamaesiphonaceae</taxon>
        <taxon>Chamaesiphon</taxon>
    </lineage>
</organism>
<proteinExistence type="predicted"/>
<dbReference type="Proteomes" id="UP000010366">
    <property type="component" value="Chromosome"/>
</dbReference>
<sequence>MQLIERIELILQILCVATQQAEFMTVKQIICTSNSGHKQKPVGIFGL</sequence>
<dbReference type="EMBL" id="CP003600">
    <property type="protein sequence ID" value="AFY93853.1"/>
    <property type="molecule type" value="Genomic_DNA"/>
</dbReference>
<dbReference type="KEGG" id="cmp:Cha6605_2817"/>
<protein>
    <submittedName>
        <fullName evidence="1">Uncharacterized protein</fullName>
    </submittedName>
</protein>
<dbReference type="STRING" id="1173020.Cha6605_2817"/>
<keyword evidence="2" id="KW-1185">Reference proteome</keyword>
<accession>K9UGT7</accession>
<name>K9UGT7_CHAP6</name>
<evidence type="ECO:0000313" key="2">
    <source>
        <dbReference type="Proteomes" id="UP000010366"/>
    </source>
</evidence>
<dbReference type="HOGENOM" id="CLU_3166108_0_0_3"/>